<comment type="pathway">
    <text evidence="7">Cell wall biogenesis.</text>
</comment>
<accession>A0A1E3X6T7</accession>
<dbReference type="Pfam" id="PF22645">
    <property type="entry name" value="GKRP_SIS_N"/>
    <property type="match status" value="1"/>
</dbReference>
<feature type="domain" description="SIS" evidence="14">
    <location>
        <begin position="79"/>
        <end position="242"/>
    </location>
</feature>
<comment type="miscellaneous">
    <text evidence="13">A lyase-type mechanism (elimination/hydration) is suggested for the cleavage of the lactyl ether bond of MurNAc 6-phosphate, with the formation of an alpha,beta-unsaturated aldehyde intermediate with (E)-stereochemistry, followed by the syn addition of water to give product.</text>
</comment>
<dbReference type="SUPFAM" id="SSF53697">
    <property type="entry name" value="SIS domain"/>
    <property type="match status" value="1"/>
</dbReference>
<evidence type="ECO:0000256" key="11">
    <source>
        <dbReference type="ARBA" id="ARBA00077905"/>
    </source>
</evidence>
<proteinExistence type="inferred from homology"/>
<keyword evidence="3 13" id="KW-0119">Carbohydrate metabolism</keyword>
<keyword evidence="2 13" id="KW-0456">Lyase</keyword>
<dbReference type="EC" id="4.2.1.126" evidence="9 13"/>
<evidence type="ECO:0000256" key="10">
    <source>
        <dbReference type="ARBA" id="ARBA00070061"/>
    </source>
</evidence>
<dbReference type="EMBL" id="MAYW01000125">
    <property type="protein sequence ID" value="ODS31337.1"/>
    <property type="molecule type" value="Genomic_DNA"/>
</dbReference>
<dbReference type="Proteomes" id="UP000094056">
    <property type="component" value="Unassembled WGS sequence"/>
</dbReference>
<evidence type="ECO:0000256" key="7">
    <source>
        <dbReference type="ARBA" id="ARBA00060672"/>
    </source>
</evidence>
<feature type="active site" description="Proton donor" evidence="13">
    <location>
        <position position="107"/>
    </location>
</feature>
<gene>
    <name evidence="13" type="primary">murQ</name>
    <name evidence="15" type="ORF">SCARUB_03532</name>
</gene>
<evidence type="ECO:0000256" key="8">
    <source>
        <dbReference type="ARBA" id="ARBA00061234"/>
    </source>
</evidence>
<evidence type="ECO:0000256" key="3">
    <source>
        <dbReference type="ARBA" id="ARBA00023277"/>
    </source>
</evidence>
<dbReference type="InterPro" id="IPR040190">
    <property type="entry name" value="MURQ/GCKR"/>
</dbReference>
<dbReference type="PANTHER" id="PTHR10088">
    <property type="entry name" value="GLUCOKINASE REGULATORY PROTEIN"/>
    <property type="match status" value="1"/>
</dbReference>
<evidence type="ECO:0000313" key="15">
    <source>
        <dbReference type="EMBL" id="ODS31337.1"/>
    </source>
</evidence>
<dbReference type="NCBIfam" id="NF003915">
    <property type="entry name" value="PRK05441.1"/>
    <property type="match status" value="1"/>
</dbReference>
<dbReference type="PATRIC" id="fig|1872076.5.peg.4209"/>
<dbReference type="FunFam" id="3.40.50.10490:FF:000014">
    <property type="entry name" value="N-acetylmuramic acid 6-phosphate etherase"/>
    <property type="match status" value="1"/>
</dbReference>
<comment type="catalytic activity">
    <reaction evidence="4 13">
        <text>N-acetyl-D-muramate 6-phosphate + H2O = N-acetyl-D-glucosamine 6-phosphate + (R)-lactate</text>
        <dbReference type="Rhea" id="RHEA:26410"/>
        <dbReference type="ChEBI" id="CHEBI:15377"/>
        <dbReference type="ChEBI" id="CHEBI:16004"/>
        <dbReference type="ChEBI" id="CHEBI:57513"/>
        <dbReference type="ChEBI" id="CHEBI:58722"/>
        <dbReference type="EC" id="4.2.1.126"/>
    </reaction>
</comment>
<evidence type="ECO:0000256" key="1">
    <source>
        <dbReference type="ARBA" id="ARBA00011738"/>
    </source>
</evidence>
<dbReference type="UniPathway" id="UPA00342"/>
<evidence type="ECO:0000256" key="2">
    <source>
        <dbReference type="ARBA" id="ARBA00023239"/>
    </source>
</evidence>
<dbReference type="InterPro" id="IPR001347">
    <property type="entry name" value="SIS_dom"/>
</dbReference>
<dbReference type="FunFam" id="1.10.8.1080:FF:000001">
    <property type="entry name" value="N-acetylmuramic acid 6-phosphate etherase"/>
    <property type="match status" value="1"/>
</dbReference>
<dbReference type="NCBIfam" id="NF009222">
    <property type="entry name" value="PRK12570.1"/>
    <property type="match status" value="1"/>
</dbReference>
<dbReference type="HAMAP" id="MF_00068">
    <property type="entry name" value="MurQ"/>
    <property type="match status" value="1"/>
</dbReference>
<evidence type="ECO:0000259" key="14">
    <source>
        <dbReference type="PROSITE" id="PS51464"/>
    </source>
</evidence>
<dbReference type="PROSITE" id="PS51464">
    <property type="entry name" value="SIS"/>
    <property type="match status" value="1"/>
</dbReference>
<sequence>MLRHEEYKHIKENTEMAKITIATMKDRSKLITEQRNPKSVEIDCKSTSEIVDIINAEDSSVIAAVHNERQNITKAVDLIVASFKKGGRLFYVGAGTSGRLGVLDASECPPTFGTDPELVRGIIAGGKDALTRSIEGAEDRHEDGELAIRNSSIKPEDTIVGIATGGTTPFVHGALVQANRIGSTTIFLCCNPDTDPSEEVDVIIRPISGPEVITGSTRMKAGTATKLILNTLTTASMIKMGKVYENLMVDLQVKNEKLKDRAERIIMTVTDLDRDSANKLLNKANGNVKTAIVMHKLQVGYDEAKKKLDEYDGFVRKVLNS</sequence>
<evidence type="ECO:0000256" key="13">
    <source>
        <dbReference type="HAMAP-Rule" id="MF_00068"/>
    </source>
</evidence>
<dbReference type="NCBIfam" id="TIGR00274">
    <property type="entry name" value="N-acetylmuramic acid 6-phosphate etherase"/>
    <property type="match status" value="1"/>
</dbReference>
<dbReference type="GO" id="GO:0016301">
    <property type="term" value="F:kinase activity"/>
    <property type="evidence" value="ECO:0007669"/>
    <property type="project" value="UniProtKB-KW"/>
</dbReference>
<keyword evidence="15" id="KW-0418">Kinase</keyword>
<evidence type="ECO:0000256" key="12">
    <source>
        <dbReference type="ARBA" id="ARBA00084049"/>
    </source>
</evidence>
<keyword evidence="15" id="KW-0808">Transferase</keyword>
<dbReference type="CDD" id="cd05007">
    <property type="entry name" value="SIS_Etherase"/>
    <property type="match status" value="1"/>
</dbReference>
<dbReference type="GO" id="GO:0009254">
    <property type="term" value="P:peptidoglycan turnover"/>
    <property type="evidence" value="ECO:0007669"/>
    <property type="project" value="TreeGrafter"/>
</dbReference>
<comment type="caution">
    <text evidence="15">The sequence shown here is derived from an EMBL/GenBank/DDBJ whole genome shotgun (WGS) entry which is preliminary data.</text>
</comment>
<comment type="similarity">
    <text evidence="8 13">Belongs to the GCKR-like family. MurNAc-6-P etherase subfamily.</text>
</comment>
<name>A0A1E3X6T7_9BACT</name>
<dbReference type="InterPro" id="IPR046348">
    <property type="entry name" value="SIS_dom_sf"/>
</dbReference>
<dbReference type="GO" id="GO:0046348">
    <property type="term" value="P:amino sugar catabolic process"/>
    <property type="evidence" value="ECO:0007669"/>
    <property type="project" value="InterPro"/>
</dbReference>
<dbReference type="PANTHER" id="PTHR10088:SF4">
    <property type="entry name" value="GLUCOKINASE REGULATORY PROTEIN"/>
    <property type="match status" value="1"/>
</dbReference>
<evidence type="ECO:0000256" key="6">
    <source>
        <dbReference type="ARBA" id="ARBA00060595"/>
    </source>
</evidence>
<evidence type="ECO:0000313" key="16">
    <source>
        <dbReference type="Proteomes" id="UP000094056"/>
    </source>
</evidence>
<dbReference type="Gene3D" id="1.10.8.1080">
    <property type="match status" value="1"/>
</dbReference>
<protein>
    <recommendedName>
        <fullName evidence="10 13">N-acetylmuramic acid 6-phosphate etherase</fullName>
        <shortName evidence="13">MurNAc-6-P etherase</shortName>
        <ecNumber evidence="9 13">4.2.1.126</ecNumber>
    </recommendedName>
    <alternativeName>
        <fullName evidence="12 13">N-acetylmuramic acid 6-phosphate hydrolase</fullName>
    </alternativeName>
    <alternativeName>
        <fullName evidence="11 13">N-acetylmuramic acid 6-phosphate lyase</fullName>
    </alternativeName>
</protein>
<dbReference type="GO" id="GO:0097367">
    <property type="term" value="F:carbohydrate derivative binding"/>
    <property type="evidence" value="ECO:0007669"/>
    <property type="project" value="InterPro"/>
</dbReference>
<dbReference type="GO" id="GO:0016803">
    <property type="term" value="F:ether hydrolase activity"/>
    <property type="evidence" value="ECO:0007669"/>
    <property type="project" value="TreeGrafter"/>
</dbReference>
<comment type="function">
    <text evidence="13">Specifically catalyzes the cleavage of the D-lactyl ether substituent of MurNAc 6-phosphate, producing GlcNAc 6-phosphate and D-lactate.</text>
</comment>
<dbReference type="AlphaFoldDB" id="A0A1E3X6T7"/>
<dbReference type="InterPro" id="IPR005488">
    <property type="entry name" value="Etherase_MurQ"/>
</dbReference>
<feature type="active site" evidence="13">
    <location>
        <position position="138"/>
    </location>
</feature>
<dbReference type="PROSITE" id="PS01272">
    <property type="entry name" value="GCKR"/>
    <property type="match status" value="1"/>
</dbReference>
<evidence type="ECO:0000256" key="5">
    <source>
        <dbReference type="ARBA" id="ARBA00060532"/>
    </source>
</evidence>
<evidence type="ECO:0000256" key="4">
    <source>
        <dbReference type="ARBA" id="ARBA00051747"/>
    </source>
</evidence>
<dbReference type="GO" id="GO:0016835">
    <property type="term" value="F:carbon-oxygen lyase activity"/>
    <property type="evidence" value="ECO:0007669"/>
    <property type="project" value="UniProtKB-UniRule"/>
</dbReference>
<comment type="subunit">
    <text evidence="1 13">Homodimer.</text>
</comment>
<organism evidence="15 16">
    <name type="scientific">Candidatus Scalindua rubra</name>
    <dbReference type="NCBI Taxonomy" id="1872076"/>
    <lineage>
        <taxon>Bacteria</taxon>
        <taxon>Pseudomonadati</taxon>
        <taxon>Planctomycetota</taxon>
        <taxon>Candidatus Brocadiia</taxon>
        <taxon>Candidatus Brocadiales</taxon>
        <taxon>Candidatus Scalinduaceae</taxon>
        <taxon>Candidatus Scalindua</taxon>
    </lineage>
</organism>
<dbReference type="GO" id="GO:0097173">
    <property type="term" value="P:N-acetylmuramic acid catabolic process"/>
    <property type="evidence" value="ECO:0007669"/>
    <property type="project" value="UniProtKB-UniPathway"/>
</dbReference>
<dbReference type="InterPro" id="IPR005486">
    <property type="entry name" value="Glucokinase_regulatory_CS"/>
</dbReference>
<evidence type="ECO:0000256" key="9">
    <source>
        <dbReference type="ARBA" id="ARBA00067056"/>
    </source>
</evidence>
<comment type="pathway">
    <text evidence="5 13">Amino-sugar metabolism; N-acetylmuramate degradation.</text>
</comment>
<reference evidence="15 16" key="1">
    <citation type="submission" date="2016-07" db="EMBL/GenBank/DDBJ databases">
        <title>Draft genome of Scalindua rubra, obtained from a brine-seawater interface in the Red Sea, sheds light on salt adaptation in anammox bacteria.</title>
        <authorList>
            <person name="Speth D.R."/>
            <person name="Lagkouvardos I."/>
            <person name="Wang Y."/>
            <person name="Qian P.-Y."/>
            <person name="Dutilh B.E."/>
            <person name="Jetten M.S."/>
        </authorList>
    </citation>
    <scope>NUCLEOTIDE SEQUENCE [LARGE SCALE GENOMIC DNA]</scope>
    <source>
        <strain evidence="15">BSI-1</strain>
    </source>
</reference>
<comment type="pathway">
    <text evidence="6">Amino-sugar metabolism; 1,6-anhydro-N-acetylmuramate degradation.</text>
</comment>
<dbReference type="Gene3D" id="3.40.50.10490">
    <property type="entry name" value="Glucose-6-phosphate isomerase like protein, domain 1"/>
    <property type="match status" value="1"/>
</dbReference>